<dbReference type="GO" id="GO:0008299">
    <property type="term" value="P:isoprenoid biosynthetic process"/>
    <property type="evidence" value="ECO:0007669"/>
    <property type="project" value="InterPro"/>
</dbReference>
<proteinExistence type="inferred from homology"/>
<dbReference type="InterPro" id="IPR033749">
    <property type="entry name" value="Polyprenyl_synt_CS"/>
</dbReference>
<evidence type="ECO:0000256" key="1">
    <source>
        <dbReference type="ARBA" id="ARBA00001946"/>
    </source>
</evidence>
<protein>
    <submittedName>
        <fullName evidence="7">Polyprenyl synthetase family protein</fullName>
    </submittedName>
</protein>
<gene>
    <name evidence="7" type="ORF">DY130_04960</name>
</gene>
<dbReference type="PANTHER" id="PTHR12001">
    <property type="entry name" value="GERANYLGERANYL PYROPHOSPHATE SYNTHASE"/>
    <property type="match status" value="1"/>
</dbReference>
<keyword evidence="4" id="KW-0479">Metal-binding</keyword>
<accession>A0A9Q8IM48</accession>
<evidence type="ECO:0000256" key="2">
    <source>
        <dbReference type="ARBA" id="ARBA00006706"/>
    </source>
</evidence>
<dbReference type="PANTHER" id="PTHR12001:SF69">
    <property type="entry name" value="ALL TRANS-POLYPRENYL-DIPHOSPHATE SYNTHASE PDSS1"/>
    <property type="match status" value="1"/>
</dbReference>
<dbReference type="SUPFAM" id="SSF48576">
    <property type="entry name" value="Terpenoid synthases"/>
    <property type="match status" value="1"/>
</dbReference>
<dbReference type="EMBL" id="QUBG01000004">
    <property type="protein sequence ID" value="TPR43785.1"/>
    <property type="molecule type" value="Genomic_DNA"/>
</dbReference>
<dbReference type="InterPro" id="IPR008949">
    <property type="entry name" value="Isoprenoid_synthase_dom_sf"/>
</dbReference>
<evidence type="ECO:0000256" key="4">
    <source>
        <dbReference type="ARBA" id="ARBA00022723"/>
    </source>
</evidence>
<dbReference type="PROSITE" id="PS00444">
    <property type="entry name" value="POLYPRENYL_SYNTHASE_2"/>
    <property type="match status" value="1"/>
</dbReference>
<dbReference type="InterPro" id="IPR000092">
    <property type="entry name" value="Polyprenyl_synt"/>
</dbReference>
<comment type="caution">
    <text evidence="7">The sequence shown here is derived from an EMBL/GenBank/DDBJ whole genome shotgun (WGS) entry which is preliminary data.</text>
</comment>
<dbReference type="GO" id="GO:0046872">
    <property type="term" value="F:metal ion binding"/>
    <property type="evidence" value="ECO:0007669"/>
    <property type="project" value="UniProtKB-KW"/>
</dbReference>
<dbReference type="Gene3D" id="1.10.600.10">
    <property type="entry name" value="Farnesyl Diphosphate Synthase"/>
    <property type="match status" value="1"/>
</dbReference>
<dbReference type="SFLD" id="SFLDS00005">
    <property type="entry name" value="Isoprenoid_Synthase_Type_I"/>
    <property type="match status" value="1"/>
</dbReference>
<evidence type="ECO:0000256" key="6">
    <source>
        <dbReference type="RuleBase" id="RU004466"/>
    </source>
</evidence>
<name>A0A9Q8IM48_9LACO</name>
<dbReference type="Proteomes" id="UP000784700">
    <property type="component" value="Unassembled WGS sequence"/>
</dbReference>
<comment type="similarity">
    <text evidence="2 6">Belongs to the FPP/GGPP synthase family.</text>
</comment>
<dbReference type="GO" id="GO:0004659">
    <property type="term" value="F:prenyltransferase activity"/>
    <property type="evidence" value="ECO:0007669"/>
    <property type="project" value="InterPro"/>
</dbReference>
<keyword evidence="3 6" id="KW-0808">Transferase</keyword>
<dbReference type="GeneID" id="58108766"/>
<dbReference type="CDD" id="cd00685">
    <property type="entry name" value="Trans_IPPS_HT"/>
    <property type="match status" value="1"/>
</dbReference>
<dbReference type="RefSeq" id="WP_140934588.1">
    <property type="nucleotide sequence ID" value="NZ_QUBF01000004.1"/>
</dbReference>
<evidence type="ECO:0000256" key="3">
    <source>
        <dbReference type="ARBA" id="ARBA00022679"/>
    </source>
</evidence>
<dbReference type="AlphaFoldDB" id="A0A9Q8IM48"/>
<organism evidence="7 8">
    <name type="scientific">Apilactobacillus micheneri</name>
    <dbReference type="NCBI Taxonomy" id="1899430"/>
    <lineage>
        <taxon>Bacteria</taxon>
        <taxon>Bacillati</taxon>
        <taxon>Bacillota</taxon>
        <taxon>Bacilli</taxon>
        <taxon>Lactobacillales</taxon>
        <taxon>Lactobacillaceae</taxon>
        <taxon>Apilactobacillus</taxon>
    </lineage>
</organism>
<evidence type="ECO:0000313" key="8">
    <source>
        <dbReference type="Proteomes" id="UP000784700"/>
    </source>
</evidence>
<dbReference type="Pfam" id="PF00348">
    <property type="entry name" value="polyprenyl_synt"/>
    <property type="match status" value="1"/>
</dbReference>
<dbReference type="PROSITE" id="PS00723">
    <property type="entry name" value="POLYPRENYL_SYNTHASE_1"/>
    <property type="match status" value="1"/>
</dbReference>
<evidence type="ECO:0000256" key="5">
    <source>
        <dbReference type="ARBA" id="ARBA00022842"/>
    </source>
</evidence>
<evidence type="ECO:0000313" key="7">
    <source>
        <dbReference type="EMBL" id="TPR43785.1"/>
    </source>
</evidence>
<reference evidence="7" key="1">
    <citation type="submission" date="2018-08" db="EMBL/GenBank/DDBJ databases">
        <title>Comparative genomics of wild bee and flower associated Lactobacillus reveals potential adaptation to the bee host.</title>
        <authorList>
            <person name="Vuong H.Q."/>
            <person name="Mcfrederick Q.S."/>
        </authorList>
    </citation>
    <scope>NUCLEOTIDE SEQUENCE</scope>
    <source>
        <strain evidence="7">HV_63</strain>
    </source>
</reference>
<sequence>MDLRLWKQRPELEQRLKTIENIMKQQVQINDDDFKKSINELINGSGKMLRAAFLMLFTEFGTKKDENDYFEKVAASVELIHLASLVHDDVIDKSDLRRGVTSLNYNFGERTSIYLGDYLFVKYFHLVLDTLPSKADIKYNVSGIEGIIDGELRQNETKFDSKRNEEQYLAAVQGKTADLFKIAAGNGAIISKADDNIIKLSEQIGSEFGIAFQLRDDLIDFEDTEEEAGKPILNDILDGVYTLPVIYAMQTAYHDELLTILNKKDQLKRADLIKVKAIVKESGSLDKTHDKMDAYHQSIEKMIDQLPNNNARKVLLKLVNKLFN</sequence>
<comment type="cofactor">
    <cofactor evidence="1">
        <name>Mg(2+)</name>
        <dbReference type="ChEBI" id="CHEBI:18420"/>
    </cofactor>
</comment>
<keyword evidence="5" id="KW-0460">Magnesium</keyword>